<reference evidence="1 2" key="1">
    <citation type="submission" date="2022-05" db="EMBL/GenBank/DDBJ databases">
        <title>Flavobacterium sp., isolated from activated sludge.</title>
        <authorList>
            <person name="Ran Q."/>
        </authorList>
    </citation>
    <scope>NUCLEOTIDE SEQUENCE [LARGE SCALE GENOMIC DNA]</scope>
    <source>
        <strain evidence="1 2">HXWNR69</strain>
    </source>
</reference>
<dbReference type="RefSeq" id="WP_250582065.1">
    <property type="nucleotide sequence ID" value="NZ_JAMLJN010000006.1"/>
</dbReference>
<protein>
    <submittedName>
        <fullName evidence="1">Uncharacterized protein</fullName>
    </submittedName>
</protein>
<name>A0ABT0TI88_9FLAO</name>
<comment type="caution">
    <text evidence="1">The sequence shown here is derived from an EMBL/GenBank/DDBJ whole genome shotgun (WGS) entry which is preliminary data.</text>
</comment>
<evidence type="ECO:0000313" key="2">
    <source>
        <dbReference type="Proteomes" id="UP001203342"/>
    </source>
</evidence>
<proteinExistence type="predicted"/>
<dbReference type="EMBL" id="JAMLJN010000006">
    <property type="protein sequence ID" value="MCL9770553.1"/>
    <property type="molecule type" value="Genomic_DNA"/>
</dbReference>
<gene>
    <name evidence="1" type="ORF">NAT47_08990</name>
</gene>
<accession>A0ABT0TI88</accession>
<organism evidence="1 2">
    <name type="scientific">Flavobacterium fragile</name>
    <dbReference type="NCBI Taxonomy" id="2949085"/>
    <lineage>
        <taxon>Bacteria</taxon>
        <taxon>Pseudomonadati</taxon>
        <taxon>Bacteroidota</taxon>
        <taxon>Flavobacteriia</taxon>
        <taxon>Flavobacteriales</taxon>
        <taxon>Flavobacteriaceae</taxon>
        <taxon>Flavobacterium</taxon>
    </lineage>
</organism>
<sequence>MRATTRVALYNKSGEKVFAFYENERSKKTGVMVGGVPVVKPEKILPMCESALQELMGDLRKRISKIVKKTDVKL</sequence>
<dbReference type="Proteomes" id="UP001203342">
    <property type="component" value="Unassembled WGS sequence"/>
</dbReference>
<evidence type="ECO:0000313" key="1">
    <source>
        <dbReference type="EMBL" id="MCL9770553.1"/>
    </source>
</evidence>
<keyword evidence="2" id="KW-1185">Reference proteome</keyword>